<gene>
    <name evidence="4" type="ordered locus">Weevi_1708</name>
</gene>
<dbReference type="PANTHER" id="PTHR42915">
    <property type="entry name" value="HYPOTHETICAL 460 KDA PROTEIN IN FEUA-SIGW INTERGENIC REGION [PRECURSOR]"/>
    <property type="match status" value="1"/>
</dbReference>
<dbReference type="OrthoDB" id="9801061at2"/>
<proteinExistence type="predicted"/>
<dbReference type="PANTHER" id="PTHR42915:SF1">
    <property type="entry name" value="PEPTIDOGLYCAN BETA-N-ACETYLMURAMIDASE NAMZ"/>
    <property type="match status" value="1"/>
</dbReference>
<sequence length="413" mass="46926">MKNFVKYTLIALLLPTSFCVKAQKTTEKSISSPSNYGLEIITGAENSAAYIALLQHKNIGVVANQTSIVRIKTAPSSYQEHEHLVDFLLKNKINVLKIFSPEHGFRGEADAGAKVNSSVDEKTQIPIISLYGKNKKPSKEQLSGIDVLVFDMQDVGARFYTYISTLHYVMEAAAENNKEIIVLDRPNPNAHYIDGPILQPKFRSFVGMHPVPIVYGMTIGEYAQMINGEGWLNNRQKAKLTVIPLKNYTHQSRYSLPVKPSPNLPNDRAINLYPSTCLFEGTQVNEGRGTEMQFQVYGSPYLKNMPYQYTPISRKGASDPKFKNQLCFGENLSETPYLDAIDLRWLIRAYTQNTLPNFWTKNGKNYWIDQLSGTDALRMQIEKGLTQEQIKATWEEGLKNFRNTRQKYLLYKD</sequence>
<dbReference type="Gene3D" id="3.40.50.12170">
    <property type="entry name" value="Uncharacterised protein PF07075, DUF1343"/>
    <property type="match status" value="1"/>
</dbReference>
<dbReference type="KEGG" id="wvi:Weevi_1708"/>
<evidence type="ECO:0000259" key="3">
    <source>
        <dbReference type="Pfam" id="PF20732"/>
    </source>
</evidence>
<name>F0NZX6_WEEVC</name>
<feature type="signal peptide" evidence="1">
    <location>
        <begin position="1"/>
        <end position="22"/>
    </location>
</feature>
<evidence type="ECO:0000313" key="4">
    <source>
        <dbReference type="EMBL" id="ADX68400.1"/>
    </source>
</evidence>
<dbReference type="eggNOG" id="COG3876">
    <property type="taxonomic scope" value="Bacteria"/>
</dbReference>
<dbReference type="InterPro" id="IPR048502">
    <property type="entry name" value="NamZ_N"/>
</dbReference>
<feature type="domain" description="Peptidoglycan beta-N-acetylmuramidase NamZ C-terminal" evidence="3">
    <location>
        <begin position="272"/>
        <end position="411"/>
    </location>
</feature>
<evidence type="ECO:0000259" key="2">
    <source>
        <dbReference type="Pfam" id="PF07075"/>
    </source>
</evidence>
<dbReference type="STRING" id="865938.Weevi_1708"/>
<dbReference type="Pfam" id="PF20732">
    <property type="entry name" value="NamZ_C"/>
    <property type="match status" value="1"/>
</dbReference>
<protein>
    <submittedName>
        <fullName evidence="4">Uncharacterized conserved protein UCP016719</fullName>
    </submittedName>
</protein>
<dbReference type="Pfam" id="PF07075">
    <property type="entry name" value="NamZ_N"/>
    <property type="match status" value="1"/>
</dbReference>
<dbReference type="AlphaFoldDB" id="F0NZX6"/>
<dbReference type="Proteomes" id="UP000008641">
    <property type="component" value="Chromosome"/>
</dbReference>
<reference evidence="4 5" key="1">
    <citation type="journal article" date="2011" name="Stand. Genomic Sci.">
        <title>Complete genome sequence of Weeksella virosa type strain (9751).</title>
        <authorList>
            <person name="Lang E."/>
            <person name="Teshima H."/>
            <person name="Lucas S."/>
            <person name="Lapidus A."/>
            <person name="Hammon N."/>
            <person name="Deshpande S."/>
            <person name="Nolan M."/>
            <person name="Cheng J.F."/>
            <person name="Pitluck S."/>
            <person name="Liolios K."/>
            <person name="Pagani I."/>
            <person name="Mikhailova N."/>
            <person name="Ivanova N."/>
            <person name="Mavromatis K."/>
            <person name="Pati A."/>
            <person name="Tapia R."/>
            <person name="Han C."/>
            <person name="Goodwin L."/>
            <person name="Chen A."/>
            <person name="Palaniappan K."/>
            <person name="Land M."/>
            <person name="Hauser L."/>
            <person name="Chang Y.J."/>
            <person name="Jeffries C.D."/>
            <person name="Brambilla E.M."/>
            <person name="Kopitz M."/>
            <person name="Rohde M."/>
            <person name="Goker M."/>
            <person name="Tindall B.J."/>
            <person name="Detter J.C."/>
            <person name="Woyke T."/>
            <person name="Bristow J."/>
            <person name="Eisen J.A."/>
            <person name="Markowitz V."/>
            <person name="Hugenholtz P."/>
            <person name="Klenk H.P."/>
            <person name="Kyrpides N.C."/>
        </authorList>
    </citation>
    <scope>NUCLEOTIDE SEQUENCE [LARGE SCALE GENOMIC DNA]</scope>
    <source>
        <strain evidence="5">ATCC 43766 / DSM 16922 / JCM 21250 / NBRC 16016 / NCTC 11634 / CL345/78</strain>
    </source>
</reference>
<dbReference type="RefSeq" id="WP_013598789.1">
    <property type="nucleotide sequence ID" value="NC_015144.1"/>
</dbReference>
<dbReference type="EMBL" id="CP002455">
    <property type="protein sequence ID" value="ADX68400.1"/>
    <property type="molecule type" value="Genomic_DNA"/>
</dbReference>
<reference evidence="5" key="2">
    <citation type="journal article" date="2011" name="Stand. Genomic Sci.">
        <title>Complete genome sequence of Weeksella virosa type strain (9751T).</title>
        <authorList>
            <person name="Lang E."/>
            <person name="Teshima H."/>
            <person name="Lucas S."/>
            <person name="Lapidus A."/>
            <person name="Hammon N."/>
            <person name="Deshpande S."/>
            <person name="Nolan M."/>
            <person name="Cheng J."/>
            <person name="Pitluck S."/>
            <person name="Liolios K."/>
            <person name="Pagani I."/>
            <person name="Mikhailova N."/>
            <person name="Ivanova N."/>
            <person name="Mavromatis K."/>
            <person name="Pati A."/>
            <person name="Tapia R."/>
            <person name="Han C."/>
            <person name="Goodwin L."/>
            <person name="Chen A."/>
            <person name="Palaniappan K."/>
            <person name="Land M."/>
            <person name="Hauser L."/>
            <person name="Chang Y."/>
            <person name="Jeffries C."/>
            <person name="Brambilla E."/>
            <person name="Kopitz M."/>
            <person name="Rohde M."/>
            <person name="Goker M."/>
            <person name="Tindall B."/>
            <person name="Detter J."/>
            <person name="Woyke T."/>
            <person name="Bristow J."/>
            <person name="Eisen J."/>
            <person name="Markowitz V."/>
            <person name="Hugenholtz P."/>
            <person name="Klenk H."/>
            <person name="Kyrpides N."/>
        </authorList>
    </citation>
    <scope>NUCLEOTIDE SEQUENCE [LARGE SCALE GENOMIC DNA]</scope>
    <source>
        <strain evidence="5">ATCC 43766 / DSM 16922 / JCM 21250 / NBRC 16016 / NCTC 11634 / CL345/78</strain>
    </source>
</reference>
<dbReference type="GO" id="GO:0033922">
    <property type="term" value="F:peptidoglycan beta-N-acetylmuramidase activity"/>
    <property type="evidence" value="ECO:0007669"/>
    <property type="project" value="InterPro"/>
</dbReference>
<accession>F0NZX6</accession>
<evidence type="ECO:0000313" key="5">
    <source>
        <dbReference type="Proteomes" id="UP000008641"/>
    </source>
</evidence>
<dbReference type="PIRSF" id="PIRSF016719">
    <property type="entry name" value="UCP016719"/>
    <property type="match status" value="1"/>
</dbReference>
<keyword evidence="1" id="KW-0732">Signal</keyword>
<dbReference type="InterPro" id="IPR048503">
    <property type="entry name" value="NamZ_C"/>
</dbReference>
<dbReference type="Gene3D" id="3.90.1150.140">
    <property type="match status" value="1"/>
</dbReference>
<keyword evidence="5" id="KW-1185">Reference proteome</keyword>
<dbReference type="InterPro" id="IPR008302">
    <property type="entry name" value="NamZ"/>
</dbReference>
<organism evidence="4 5">
    <name type="scientific">Weeksella virosa (strain ATCC 43766 / DSM 16922 / JCM 21250 / CCUG 30538 / CDC 9751 / IAM 14551 / NBRC 16016 / NCTC 11634 / CL345/78)</name>
    <dbReference type="NCBI Taxonomy" id="865938"/>
    <lineage>
        <taxon>Bacteria</taxon>
        <taxon>Pseudomonadati</taxon>
        <taxon>Bacteroidota</taxon>
        <taxon>Flavobacteriia</taxon>
        <taxon>Flavobacteriales</taxon>
        <taxon>Weeksellaceae</taxon>
        <taxon>Weeksella</taxon>
    </lineage>
</organism>
<dbReference type="HOGENOM" id="CLU_033227_0_0_10"/>
<feature type="domain" description="Peptidoglycan beta-N-acetylmuramidase NamZ N-terminal" evidence="2">
    <location>
        <begin position="59"/>
        <end position="267"/>
    </location>
</feature>
<feature type="chain" id="PRO_5003257739" evidence="1">
    <location>
        <begin position="23"/>
        <end position="413"/>
    </location>
</feature>
<evidence type="ECO:0000256" key="1">
    <source>
        <dbReference type="SAM" id="SignalP"/>
    </source>
</evidence>